<proteinExistence type="predicted"/>
<evidence type="ECO:0000313" key="2">
    <source>
        <dbReference type="EMBL" id="VIP04120.1"/>
    </source>
</evidence>
<dbReference type="InParanoid" id="A0A6C2YR47"/>
<dbReference type="KEGG" id="tim:GMBLW1_50730"/>
<dbReference type="EMBL" id="LR586016">
    <property type="protein sequence ID" value="VIP04120.1"/>
    <property type="molecule type" value="Genomic_DNA"/>
</dbReference>
<feature type="compositionally biased region" description="Polar residues" evidence="1">
    <location>
        <begin position="446"/>
        <end position="461"/>
    </location>
</feature>
<evidence type="ECO:0000313" key="3">
    <source>
        <dbReference type="Proteomes" id="UP000464378"/>
    </source>
</evidence>
<keyword evidence="3" id="KW-1185">Reference proteome</keyword>
<dbReference type="RefSeq" id="WP_162659246.1">
    <property type="nucleotide sequence ID" value="NZ_LR593887.1"/>
</dbReference>
<gene>
    <name evidence="2" type="ORF">GMBLW1_50730</name>
</gene>
<dbReference type="AlphaFoldDB" id="A0A6C2YR47"/>
<dbReference type="Proteomes" id="UP000464378">
    <property type="component" value="Chromosome"/>
</dbReference>
<evidence type="ECO:0000256" key="1">
    <source>
        <dbReference type="SAM" id="MobiDB-lite"/>
    </source>
</evidence>
<name>A0A6C2YR47_9BACT</name>
<sequence length="970" mass="108132">MNRIFLIERMRWLILLLGLVGIPGQATSAERTQTRILQSFESPEETARWASRLEGGTLTRSADSGVTHGSSCGRWVVPKGTEYGIINWDLSMIRDWSEFDFLAIDCVTEDDHPYAIVLELFDAASRNYATRCTFESITTRPGRQTLLYPIGKARRNAAEGREWDELVPADKIDLKNLTRVKCFVVPRKDRDAIFFIDQIRLMQADAVRPPMRLNLPKGALAWNFGPVGAKVPGFQTISPQRGADNAGASITGSDNLHADGDGRPDPLVGSTIWADEGETLTVRLPAPPGRYRYRLLAGYHFRVDPGDLEFQLHLQNNPIIAEVNTPTEYHSERRLFRFLRTPYTENIETLWATTWDRMIPTHRGEITVDSNGVTIRMKNVLLAALILLPMNANDQEFDAQLRAARLNVFRQQVRPLPAADALPNGETWQLWQADPTTEITPRTRPSLPNGSPKSTPSITLTGVPKQTMTACLAMVTSRSMATVGMTPMPLTAKTGESIPAPRTLVHNFRWAGDTLTEMGLIPSTSWPTQTGVTLPIWLELPIPANAKPGIYRGEIRLTLADESRTIPIELEVLPVTLIDSVPASLGLYGTPRKLKPLQELQRRELWTRELRTMQSLGLTATILPPPIVTRLDRQGRPMMHFQSDLPNLMRELGFGKHPQQHQMGNTLGMGRAVGRWLKGLNGDGRAIDRQPGIELLLPGFESAYADGLRQYRGWMQSLGMPVAVEIVDEPREVPNPWNRNLADTLTYARYVRQAGLTGFVTPMADSNGGKDYTPLVDAVEIVSVHAWEPSRRLIESTRARSKSLWIYNTGRDRLTWGVYPWRVGATGRWEWHWQWTEDTGYGGYPGREWFNPFTGSHGVTSMAPLDSPDGVILTSSLFAIREGIDDWRCLVTLEQQIRQAKSAGSKQDAVAAAEAFLAAIRQEVPLIPPTKGLSDAADGALIGSGVGGPLARKPAQWRGELWRHLIATRP</sequence>
<organism evidence="2">
    <name type="scientific">Tuwongella immobilis</name>
    <dbReference type="NCBI Taxonomy" id="692036"/>
    <lineage>
        <taxon>Bacteria</taxon>
        <taxon>Pseudomonadati</taxon>
        <taxon>Planctomycetota</taxon>
        <taxon>Planctomycetia</taxon>
        <taxon>Gemmatales</taxon>
        <taxon>Gemmataceae</taxon>
        <taxon>Tuwongella</taxon>
    </lineage>
</organism>
<reference evidence="2" key="1">
    <citation type="submission" date="2019-04" db="EMBL/GenBank/DDBJ databases">
        <authorList>
            <consortium name="Science for Life Laboratories"/>
        </authorList>
    </citation>
    <scope>NUCLEOTIDE SEQUENCE</scope>
    <source>
        <strain evidence="2">MBLW1</strain>
    </source>
</reference>
<protein>
    <submittedName>
        <fullName evidence="2">Marine sediment metagenome DNA, contig: S03H2_L01983</fullName>
    </submittedName>
</protein>
<feature type="region of interest" description="Disordered" evidence="1">
    <location>
        <begin position="438"/>
        <end position="461"/>
    </location>
</feature>
<dbReference type="EMBL" id="LR593887">
    <property type="protein sequence ID" value="VTS05606.1"/>
    <property type="molecule type" value="Genomic_DNA"/>
</dbReference>
<accession>A0A6C2YR47</accession>